<sequence>MAAWIKEHFDTAEHTRVTLSYGSAIIGTILFAAAMLAVLLK</sequence>
<feature type="transmembrane region" description="Helical" evidence="1">
    <location>
        <begin position="20"/>
        <end position="40"/>
    </location>
</feature>
<dbReference type="AlphaFoldDB" id="A0A2R5F804"/>
<reference evidence="2 3" key="1">
    <citation type="journal article" date="2018" name="Environ. Microbiol.">
        <title>Isolation and genomic characterization of Novimethylophilus kurashikiensis gen. nov. sp. nov., a new lanthanide-dependent methylotrophic species of Methylophilaceae.</title>
        <authorList>
            <person name="Lv H."/>
            <person name="Sahin N."/>
            <person name="Tani A."/>
        </authorList>
    </citation>
    <scope>NUCLEOTIDE SEQUENCE [LARGE SCALE GENOMIC DNA]</scope>
    <source>
        <strain evidence="2 3">La2-4</strain>
    </source>
</reference>
<evidence type="ECO:0000313" key="2">
    <source>
        <dbReference type="EMBL" id="GBG14327.1"/>
    </source>
</evidence>
<protein>
    <submittedName>
        <fullName evidence="2">Secretion protein</fullName>
    </submittedName>
</protein>
<keyword evidence="3" id="KW-1185">Reference proteome</keyword>
<keyword evidence="1" id="KW-1133">Transmembrane helix</keyword>
<accession>A0A2R5F804</accession>
<proteinExistence type="predicted"/>
<name>A0A2R5F804_9PROT</name>
<evidence type="ECO:0000256" key="1">
    <source>
        <dbReference type="SAM" id="Phobius"/>
    </source>
</evidence>
<keyword evidence="1" id="KW-0812">Transmembrane</keyword>
<organism evidence="2 3">
    <name type="scientific">Novimethylophilus kurashikiensis</name>
    <dbReference type="NCBI Taxonomy" id="1825523"/>
    <lineage>
        <taxon>Bacteria</taxon>
        <taxon>Pseudomonadati</taxon>
        <taxon>Pseudomonadota</taxon>
        <taxon>Betaproteobacteria</taxon>
        <taxon>Nitrosomonadales</taxon>
        <taxon>Methylophilaceae</taxon>
        <taxon>Novimethylophilus</taxon>
    </lineage>
</organism>
<dbReference type="Proteomes" id="UP000245081">
    <property type="component" value="Unassembled WGS sequence"/>
</dbReference>
<comment type="caution">
    <text evidence="2">The sequence shown here is derived from an EMBL/GenBank/DDBJ whole genome shotgun (WGS) entry which is preliminary data.</text>
</comment>
<keyword evidence="1" id="KW-0472">Membrane</keyword>
<evidence type="ECO:0000313" key="3">
    <source>
        <dbReference type="Proteomes" id="UP000245081"/>
    </source>
</evidence>
<gene>
    <name evidence="2" type="ORF">NMK_1926</name>
</gene>
<dbReference type="EMBL" id="BDOQ01000007">
    <property type="protein sequence ID" value="GBG14327.1"/>
    <property type="molecule type" value="Genomic_DNA"/>
</dbReference>